<dbReference type="EMBL" id="JAPDNT010000042">
    <property type="protein sequence ID" value="MCW3477608.1"/>
    <property type="molecule type" value="Genomic_DNA"/>
</dbReference>
<dbReference type="EC" id="5.6.2.4" evidence="10"/>
<keyword evidence="17" id="KW-1185">Reference proteome</keyword>
<dbReference type="Gene3D" id="3.40.50.300">
    <property type="entry name" value="P-loop containing nucleotide triphosphate hydrolases"/>
    <property type="match status" value="2"/>
</dbReference>
<dbReference type="PROSITE" id="PS51217">
    <property type="entry name" value="UVRD_HELICASE_CTER"/>
    <property type="match status" value="1"/>
</dbReference>
<keyword evidence="4 13" id="KW-0347">Helicase</keyword>
<protein>
    <recommendedName>
        <fullName evidence="10">DNA 3'-5' helicase</fullName>
        <ecNumber evidence="10">5.6.2.4</ecNumber>
    </recommendedName>
    <alternativeName>
        <fullName evidence="11">DNA 3'-5' helicase II</fullName>
    </alternativeName>
</protein>
<dbReference type="RefSeq" id="WP_264716564.1">
    <property type="nucleotide sequence ID" value="NZ_JAPDNT010000042.1"/>
</dbReference>
<dbReference type="GO" id="GO:0005524">
    <property type="term" value="F:ATP binding"/>
    <property type="evidence" value="ECO:0007669"/>
    <property type="project" value="UniProtKB-UniRule"/>
</dbReference>
<feature type="domain" description="UvrD-like helicase ATP-binding" evidence="14">
    <location>
        <begin position="6"/>
        <end position="286"/>
    </location>
</feature>
<comment type="function">
    <text evidence="8">Has both ATPase and helicase activities. Unwinds DNA duplexes with 3' to 5' polarity with respect to the bound strand and initiates unwinding most effectively when a single-stranded region is present. Involved in the post-incision events of nucleotide excision repair and methyl-directed mismatch repair.</text>
</comment>
<dbReference type="PANTHER" id="PTHR11070:SF2">
    <property type="entry name" value="ATP-DEPENDENT DNA HELICASE SRS2"/>
    <property type="match status" value="1"/>
</dbReference>
<dbReference type="GO" id="GO:0043138">
    <property type="term" value="F:3'-5' DNA helicase activity"/>
    <property type="evidence" value="ECO:0007669"/>
    <property type="project" value="UniProtKB-EC"/>
</dbReference>
<dbReference type="CDD" id="cd18807">
    <property type="entry name" value="SF1_C_UvrD"/>
    <property type="match status" value="1"/>
</dbReference>
<comment type="catalytic activity">
    <reaction evidence="9">
        <text>Couples ATP hydrolysis with the unwinding of duplex DNA by translocating in the 3'-5' direction.</text>
        <dbReference type="EC" id="5.6.2.4"/>
    </reaction>
</comment>
<dbReference type="PANTHER" id="PTHR11070">
    <property type="entry name" value="UVRD / RECB / PCRA DNA HELICASE FAMILY MEMBER"/>
    <property type="match status" value="1"/>
</dbReference>
<dbReference type="InterPro" id="IPR014017">
    <property type="entry name" value="DNA_helicase_UvrD-like_C"/>
</dbReference>
<dbReference type="GO" id="GO:0005829">
    <property type="term" value="C:cytosol"/>
    <property type="evidence" value="ECO:0007669"/>
    <property type="project" value="TreeGrafter"/>
</dbReference>
<evidence type="ECO:0000256" key="10">
    <source>
        <dbReference type="ARBA" id="ARBA00034808"/>
    </source>
</evidence>
<evidence type="ECO:0000313" key="16">
    <source>
        <dbReference type="EMBL" id="MCW3477608.1"/>
    </source>
</evidence>
<dbReference type="Gene3D" id="1.10.486.10">
    <property type="entry name" value="PCRA, domain 4"/>
    <property type="match status" value="1"/>
</dbReference>
<feature type="domain" description="UvrD-like helicase C-terminal" evidence="15">
    <location>
        <begin position="287"/>
        <end position="556"/>
    </location>
</feature>
<evidence type="ECO:0000256" key="7">
    <source>
        <dbReference type="ARBA" id="ARBA00023235"/>
    </source>
</evidence>
<dbReference type="GO" id="GO:0016787">
    <property type="term" value="F:hydrolase activity"/>
    <property type="evidence" value="ECO:0007669"/>
    <property type="project" value="UniProtKB-UniRule"/>
</dbReference>
<evidence type="ECO:0000256" key="8">
    <source>
        <dbReference type="ARBA" id="ARBA00025289"/>
    </source>
</evidence>
<organism evidence="16 17">
    <name type="scientific">Limobrevibacterium gyesilva</name>
    <dbReference type="NCBI Taxonomy" id="2991712"/>
    <lineage>
        <taxon>Bacteria</taxon>
        <taxon>Pseudomonadati</taxon>
        <taxon>Pseudomonadota</taxon>
        <taxon>Alphaproteobacteria</taxon>
        <taxon>Acetobacterales</taxon>
        <taxon>Acetobacteraceae</taxon>
        <taxon>Limobrevibacterium</taxon>
    </lineage>
</organism>
<evidence type="ECO:0000256" key="1">
    <source>
        <dbReference type="ARBA" id="ARBA00009922"/>
    </source>
</evidence>
<evidence type="ECO:0000256" key="3">
    <source>
        <dbReference type="ARBA" id="ARBA00022801"/>
    </source>
</evidence>
<reference evidence="16" key="1">
    <citation type="submission" date="2022-09" db="EMBL/GenBank/DDBJ databases">
        <title>Rhodovastum sp. nov. RN2-1 isolated from soil in Seongnam, South Korea.</title>
        <authorList>
            <person name="Le N.T."/>
        </authorList>
    </citation>
    <scope>NUCLEOTIDE SEQUENCE</scope>
    <source>
        <strain evidence="16">RN2-1</strain>
    </source>
</reference>
<dbReference type="CDD" id="cd17932">
    <property type="entry name" value="DEXQc_UvrD"/>
    <property type="match status" value="1"/>
</dbReference>
<keyword evidence="7" id="KW-0413">Isomerase</keyword>
<dbReference type="GO" id="GO:0003677">
    <property type="term" value="F:DNA binding"/>
    <property type="evidence" value="ECO:0007669"/>
    <property type="project" value="UniProtKB-KW"/>
</dbReference>
<proteinExistence type="inferred from homology"/>
<dbReference type="FunFam" id="3.40.50.300:FF:001890">
    <property type="entry name" value="DNA helicase"/>
    <property type="match status" value="1"/>
</dbReference>
<evidence type="ECO:0000256" key="13">
    <source>
        <dbReference type="PROSITE-ProRule" id="PRU00560"/>
    </source>
</evidence>
<dbReference type="Pfam" id="PF13361">
    <property type="entry name" value="UvrD_C"/>
    <property type="match status" value="1"/>
</dbReference>
<dbReference type="GO" id="GO:0000725">
    <property type="term" value="P:recombinational repair"/>
    <property type="evidence" value="ECO:0007669"/>
    <property type="project" value="TreeGrafter"/>
</dbReference>
<sequence length="734" mass="82326">MNDYLSRLNAEQREAVETVDGPLLVLAGAGTGKTRVLTTRFAHILLTGRAFPNQVLAVTFTNKAAREMRERVSAILGRPAEGLWLGTFHALCARMLRRHADLVGLSSSFNILDTDDQLRLLKQVMEAGRVDAKRWVPQALMAIIQRWKDRGLTPERVTPAEDTDFADGKARTLYAAYQERLHALNAADFGDLLLYMTEILRGHPDVLAQYHRMFPYILVDEYQDTNLVQYLWLRLLAQAHKNICCVGDDDQSIYSWRGAEVENILRFEKDFPGARIIRLERNYRSTAPILAAASGLIAHNEGRLGKTLRPGGNDADGERVTVVSLWDSDEEARMVGERIESLRRDGHALAEMAVLMRAGFQTRAFEERLITLAIPYRVVGGLRFYERAEIRDAIAYARMLHQPADDLAFERIVNVPRRGVGEQALRAMHERARERQIPLSAAALSLAEEGALRGKVRDAIKELFAGFARWRELLERDGHVVTLATLLDESGYTEMWKQDKSADAPGRLENLKELVRAVADFDTLAGFLDHVSLVMENEESAESDRVGLMTLHAAKGLEFDTVFLPGWEEGLFPSQRTMDESGAKGLEEERRLAYVGLTRARRRAIVSHAANRRIYANWQSSIPSRFIDELPDAQVERSGSAALQRDRMIAAPSFGGAGFGGQFPMVARRPVRTIEAWEQPARPARADAIPVGARVFHQKFGYGTVTAAEDDKLDIAFDKAGAKRVLDRFVERAK</sequence>
<evidence type="ECO:0000259" key="15">
    <source>
        <dbReference type="PROSITE" id="PS51217"/>
    </source>
</evidence>
<dbReference type="InterPro" id="IPR000212">
    <property type="entry name" value="DNA_helicase_UvrD/REP"/>
</dbReference>
<evidence type="ECO:0000256" key="6">
    <source>
        <dbReference type="ARBA" id="ARBA00023125"/>
    </source>
</evidence>
<evidence type="ECO:0000256" key="2">
    <source>
        <dbReference type="ARBA" id="ARBA00022741"/>
    </source>
</evidence>
<dbReference type="InterPro" id="IPR027417">
    <property type="entry name" value="P-loop_NTPase"/>
</dbReference>
<dbReference type="Gene3D" id="1.10.10.160">
    <property type="match status" value="1"/>
</dbReference>
<dbReference type="AlphaFoldDB" id="A0AA41YW71"/>
<evidence type="ECO:0000256" key="9">
    <source>
        <dbReference type="ARBA" id="ARBA00034617"/>
    </source>
</evidence>
<dbReference type="Pfam" id="PF00580">
    <property type="entry name" value="UvrD-helicase"/>
    <property type="match status" value="1"/>
</dbReference>
<reference evidence="16" key="2">
    <citation type="submission" date="2022-10" db="EMBL/GenBank/DDBJ databases">
        <authorList>
            <person name="Trinh H.N."/>
        </authorList>
    </citation>
    <scope>NUCLEOTIDE SEQUENCE</scope>
    <source>
        <strain evidence="16">RN2-1</strain>
    </source>
</reference>
<evidence type="ECO:0000256" key="12">
    <source>
        <dbReference type="ARBA" id="ARBA00048988"/>
    </source>
</evidence>
<dbReference type="Proteomes" id="UP001165679">
    <property type="component" value="Unassembled WGS sequence"/>
</dbReference>
<evidence type="ECO:0000313" key="17">
    <source>
        <dbReference type="Proteomes" id="UP001165679"/>
    </source>
</evidence>
<comment type="similarity">
    <text evidence="1">Belongs to the helicase family. UvrD subfamily.</text>
</comment>
<comment type="catalytic activity">
    <reaction evidence="12">
        <text>ATP + H2O = ADP + phosphate + H(+)</text>
        <dbReference type="Rhea" id="RHEA:13065"/>
        <dbReference type="ChEBI" id="CHEBI:15377"/>
        <dbReference type="ChEBI" id="CHEBI:15378"/>
        <dbReference type="ChEBI" id="CHEBI:30616"/>
        <dbReference type="ChEBI" id="CHEBI:43474"/>
        <dbReference type="ChEBI" id="CHEBI:456216"/>
        <dbReference type="EC" id="5.6.2.4"/>
    </reaction>
</comment>
<evidence type="ECO:0000256" key="5">
    <source>
        <dbReference type="ARBA" id="ARBA00022840"/>
    </source>
</evidence>
<dbReference type="SUPFAM" id="SSF52540">
    <property type="entry name" value="P-loop containing nucleoside triphosphate hydrolases"/>
    <property type="match status" value="1"/>
</dbReference>
<gene>
    <name evidence="16" type="ORF">OL599_23905</name>
</gene>
<name>A0AA41YW71_9PROT</name>
<dbReference type="PROSITE" id="PS51198">
    <property type="entry name" value="UVRD_HELICASE_ATP_BIND"/>
    <property type="match status" value="1"/>
</dbReference>
<dbReference type="InterPro" id="IPR013986">
    <property type="entry name" value="DExx_box_DNA_helicase_dom_sf"/>
</dbReference>
<dbReference type="InterPro" id="IPR014016">
    <property type="entry name" value="UvrD-like_ATP-bd"/>
</dbReference>
<dbReference type="GO" id="GO:0033202">
    <property type="term" value="C:DNA helicase complex"/>
    <property type="evidence" value="ECO:0007669"/>
    <property type="project" value="TreeGrafter"/>
</dbReference>
<keyword evidence="5 13" id="KW-0067">ATP-binding</keyword>
<keyword evidence="3 13" id="KW-0378">Hydrolase</keyword>
<accession>A0AA41YW71</accession>
<keyword evidence="2 13" id="KW-0547">Nucleotide-binding</keyword>
<keyword evidence="6" id="KW-0238">DNA-binding</keyword>
<evidence type="ECO:0000256" key="4">
    <source>
        <dbReference type="ARBA" id="ARBA00022806"/>
    </source>
</evidence>
<comment type="caution">
    <text evidence="16">The sequence shown here is derived from an EMBL/GenBank/DDBJ whole genome shotgun (WGS) entry which is preliminary data.</text>
</comment>
<feature type="binding site" evidence="13">
    <location>
        <begin position="27"/>
        <end position="34"/>
    </location>
    <ligand>
        <name>ATP</name>
        <dbReference type="ChEBI" id="CHEBI:30616"/>
    </ligand>
</feature>
<evidence type="ECO:0000256" key="11">
    <source>
        <dbReference type="ARBA" id="ARBA00034923"/>
    </source>
</evidence>
<dbReference type="Pfam" id="PF21196">
    <property type="entry name" value="PcrA_UvrD_tudor"/>
    <property type="match status" value="1"/>
</dbReference>
<evidence type="ECO:0000259" key="14">
    <source>
        <dbReference type="PROSITE" id="PS51198"/>
    </source>
</evidence>